<dbReference type="InterPro" id="IPR044612">
    <property type="entry name" value="ARL2/3"/>
</dbReference>
<dbReference type="Pfam" id="PF05556">
    <property type="entry name" value="Calsarcin"/>
    <property type="match status" value="1"/>
</dbReference>
<dbReference type="STRING" id="84645.A0A498LNY7"/>
<dbReference type="CDD" id="cd04155">
    <property type="entry name" value="Arl3"/>
    <property type="match status" value="1"/>
</dbReference>
<evidence type="ECO:0000256" key="6">
    <source>
        <dbReference type="ARBA" id="ARBA00022553"/>
    </source>
</evidence>
<protein>
    <recommendedName>
        <fullName evidence="13">ADP-ribosylation factor-like protein 3</fullName>
    </recommendedName>
</protein>
<keyword evidence="9" id="KW-0653">Protein transport</keyword>
<dbReference type="AlphaFoldDB" id="A0A498LNY7"/>
<evidence type="ECO:0000256" key="3">
    <source>
        <dbReference type="ARBA" id="ARBA00009126"/>
    </source>
</evidence>
<dbReference type="Pfam" id="PF00025">
    <property type="entry name" value="Arf"/>
    <property type="match status" value="1"/>
</dbReference>
<keyword evidence="17" id="KW-1185">Reference proteome</keyword>
<dbReference type="PROSITE" id="PS51417">
    <property type="entry name" value="ARF"/>
    <property type="match status" value="1"/>
</dbReference>
<evidence type="ECO:0000256" key="7">
    <source>
        <dbReference type="ARBA" id="ARBA00022707"/>
    </source>
</evidence>
<dbReference type="GO" id="GO:0030018">
    <property type="term" value="C:Z disc"/>
    <property type="evidence" value="ECO:0007669"/>
    <property type="project" value="InterPro"/>
</dbReference>
<dbReference type="Proteomes" id="UP000290572">
    <property type="component" value="Unassembled WGS sequence"/>
</dbReference>
<feature type="binding site" evidence="14">
    <location>
        <begin position="149"/>
        <end position="152"/>
    </location>
    <ligand>
        <name>GTP</name>
        <dbReference type="ChEBI" id="CHEBI:37565"/>
    </ligand>
</feature>
<evidence type="ECO:0000256" key="5">
    <source>
        <dbReference type="ARBA" id="ARBA00022448"/>
    </source>
</evidence>
<evidence type="ECO:0000256" key="8">
    <source>
        <dbReference type="ARBA" id="ARBA00022741"/>
    </source>
</evidence>
<keyword evidence="15" id="KW-0460">Magnesium</keyword>
<evidence type="ECO:0000256" key="12">
    <source>
        <dbReference type="ARBA" id="ARBA00023288"/>
    </source>
</evidence>
<evidence type="ECO:0000256" key="14">
    <source>
        <dbReference type="PIRSR" id="PIRSR606689-1"/>
    </source>
</evidence>
<evidence type="ECO:0000256" key="10">
    <source>
        <dbReference type="ARBA" id="ARBA00023034"/>
    </source>
</evidence>
<dbReference type="PRINTS" id="PR00328">
    <property type="entry name" value="SAR1GTPBP"/>
</dbReference>
<dbReference type="NCBIfam" id="TIGR00231">
    <property type="entry name" value="small_GTP"/>
    <property type="match status" value="1"/>
</dbReference>
<name>A0A498LNY7_LABRO</name>
<comment type="similarity">
    <text evidence="3">Belongs to the myozenin family.</text>
</comment>
<dbReference type="GO" id="GO:0046872">
    <property type="term" value="F:metal ion binding"/>
    <property type="evidence" value="ECO:0007669"/>
    <property type="project" value="UniProtKB-KW"/>
</dbReference>
<dbReference type="EMBL" id="QBIY01013350">
    <property type="protein sequence ID" value="RXN07257.1"/>
    <property type="molecule type" value="Genomic_DNA"/>
</dbReference>
<keyword evidence="11 14" id="KW-0342">GTP-binding</keyword>
<dbReference type="GO" id="GO:0005525">
    <property type="term" value="F:GTP binding"/>
    <property type="evidence" value="ECO:0007669"/>
    <property type="project" value="UniProtKB-KW"/>
</dbReference>
<dbReference type="GO" id="GO:0003924">
    <property type="term" value="F:GTPase activity"/>
    <property type="evidence" value="ECO:0007669"/>
    <property type="project" value="InterPro"/>
</dbReference>
<evidence type="ECO:0000256" key="2">
    <source>
        <dbReference type="ARBA" id="ARBA00004300"/>
    </source>
</evidence>
<keyword evidence="7" id="KW-0519">Myristate</keyword>
<keyword evidence="6" id="KW-0597">Phosphoprotein</keyword>
<feature type="binding site" evidence="15">
    <location>
        <position position="54"/>
    </location>
    <ligand>
        <name>Mg(2+)</name>
        <dbReference type="ChEBI" id="CHEBI:18420"/>
    </ligand>
</feature>
<keyword evidence="8 14" id="KW-0547">Nucleotide-binding</keyword>
<proteinExistence type="evidence at protein level"/>
<accession>A0A498LNY7</accession>
<comment type="subcellular location">
    <subcellularLocation>
        <location evidence="2">Cytoplasm</location>
        <location evidence="2">Cytoskeleton</location>
        <location evidence="2">Microtubule organizing center</location>
        <location evidence="2">Centrosome</location>
    </subcellularLocation>
    <subcellularLocation>
        <location evidence="1">Golgi apparatus membrane</location>
        <topology evidence="1">Peripheral membrane protein</topology>
        <orientation evidence="1">Cytoplasmic side</orientation>
    </subcellularLocation>
</comment>
<dbReference type="SUPFAM" id="SSF52540">
    <property type="entry name" value="P-loop containing nucleoside triphosphate hydrolases"/>
    <property type="match status" value="1"/>
</dbReference>
<comment type="similarity">
    <text evidence="4">Belongs to the small GTPase superfamily. Arf family.</text>
</comment>
<evidence type="ECO:0000313" key="16">
    <source>
        <dbReference type="EMBL" id="RXN07257.1"/>
    </source>
</evidence>
<organism evidence="16 17">
    <name type="scientific">Labeo rohita</name>
    <name type="common">Indian major carp</name>
    <name type="synonym">Cyprinus rohita</name>
    <dbReference type="NCBI Taxonomy" id="84645"/>
    <lineage>
        <taxon>Eukaryota</taxon>
        <taxon>Metazoa</taxon>
        <taxon>Chordata</taxon>
        <taxon>Craniata</taxon>
        <taxon>Vertebrata</taxon>
        <taxon>Euteleostomi</taxon>
        <taxon>Actinopterygii</taxon>
        <taxon>Neopterygii</taxon>
        <taxon>Teleostei</taxon>
        <taxon>Ostariophysi</taxon>
        <taxon>Cypriniformes</taxon>
        <taxon>Cyprinidae</taxon>
        <taxon>Labeoninae</taxon>
        <taxon>Labeonini</taxon>
        <taxon>Labeo</taxon>
    </lineage>
</organism>
<evidence type="ECO:0000313" key="17">
    <source>
        <dbReference type="Proteomes" id="UP000290572"/>
    </source>
</evidence>
<evidence type="ECO:0007829" key="18">
    <source>
        <dbReference type="PeptideAtlas" id="A0A498LNY7"/>
    </source>
</evidence>
<evidence type="ECO:0000256" key="11">
    <source>
        <dbReference type="ARBA" id="ARBA00023134"/>
    </source>
</evidence>
<dbReference type="FunFam" id="3.40.50.300:FF:000281">
    <property type="entry name" value="ADP-ribosylation factor-like protein 3"/>
    <property type="match status" value="1"/>
</dbReference>
<comment type="caution">
    <text evidence="16">The sequence shown here is derived from an EMBL/GenBank/DDBJ whole genome shotgun (WGS) entry which is preliminary data.</text>
</comment>
<dbReference type="InterPro" id="IPR027417">
    <property type="entry name" value="P-loop_NTPase"/>
</dbReference>
<keyword evidence="18" id="KW-1267">Proteomics identification</keyword>
<dbReference type="InterPro" id="IPR005225">
    <property type="entry name" value="Small_GTP-bd"/>
</dbReference>
<dbReference type="SMART" id="SM00178">
    <property type="entry name" value="SAR"/>
    <property type="match status" value="1"/>
</dbReference>
<evidence type="ECO:0000256" key="9">
    <source>
        <dbReference type="ARBA" id="ARBA00022927"/>
    </source>
</evidence>
<feature type="binding site" evidence="14">
    <location>
        <begin position="47"/>
        <end position="54"/>
    </location>
    <ligand>
        <name>GTP</name>
        <dbReference type="ChEBI" id="CHEBI:37565"/>
    </ligand>
</feature>
<keyword evidence="5" id="KW-0813">Transport</keyword>
<keyword evidence="10" id="KW-0333">Golgi apparatus</keyword>
<dbReference type="GO" id="GO:0015031">
    <property type="term" value="P:protein transport"/>
    <property type="evidence" value="ECO:0007669"/>
    <property type="project" value="UniProtKB-KW"/>
</dbReference>
<dbReference type="PANTHER" id="PTHR45697">
    <property type="entry name" value="ADP-RIBOSYLATION FACTOR-LIKE PROTEIN 2-RELATED"/>
    <property type="match status" value="1"/>
</dbReference>
<reference evidence="16 17" key="1">
    <citation type="submission" date="2018-03" db="EMBL/GenBank/DDBJ databases">
        <title>Draft genome sequence of Rohu Carp (Labeo rohita).</title>
        <authorList>
            <person name="Das P."/>
            <person name="Kushwaha B."/>
            <person name="Joshi C.G."/>
            <person name="Kumar D."/>
            <person name="Nagpure N.S."/>
            <person name="Sahoo L."/>
            <person name="Das S.P."/>
            <person name="Bit A."/>
            <person name="Patnaik S."/>
            <person name="Meher P.K."/>
            <person name="Jayasankar P."/>
            <person name="Koringa P.G."/>
            <person name="Patel N.V."/>
            <person name="Hinsu A.T."/>
            <person name="Kumar R."/>
            <person name="Pandey M."/>
            <person name="Agarwal S."/>
            <person name="Srivastava S."/>
            <person name="Singh M."/>
            <person name="Iquebal M.A."/>
            <person name="Jaiswal S."/>
            <person name="Angadi U.B."/>
            <person name="Kumar N."/>
            <person name="Raza M."/>
            <person name="Shah T.M."/>
            <person name="Rai A."/>
            <person name="Jena J.K."/>
        </authorList>
    </citation>
    <scope>NUCLEOTIDE SEQUENCE [LARGE SCALE GENOMIC DNA]</scope>
    <source>
        <strain evidence="16">DASCIFA01</strain>
        <tissue evidence="16">Testis</tissue>
    </source>
</reference>
<dbReference type="SMART" id="SM00177">
    <property type="entry name" value="ARF"/>
    <property type="match status" value="1"/>
</dbReference>
<evidence type="ECO:0000256" key="13">
    <source>
        <dbReference type="ARBA" id="ARBA00040616"/>
    </source>
</evidence>
<feature type="binding site" evidence="15">
    <location>
        <position position="71"/>
    </location>
    <ligand>
        <name>Mg(2+)</name>
        <dbReference type="ChEBI" id="CHEBI:18420"/>
    </ligand>
</feature>
<keyword evidence="15" id="KW-0479">Metal-binding</keyword>
<feature type="binding site" evidence="14">
    <location>
        <position position="93"/>
    </location>
    <ligand>
        <name>GTP</name>
        <dbReference type="ChEBI" id="CHEBI:37565"/>
    </ligand>
</feature>
<evidence type="ECO:0000256" key="15">
    <source>
        <dbReference type="PIRSR" id="PIRSR606689-2"/>
    </source>
</evidence>
<dbReference type="Gene3D" id="3.40.50.300">
    <property type="entry name" value="P-loop containing nucleotide triphosphate hydrolases"/>
    <property type="match status" value="1"/>
</dbReference>
<evidence type="ECO:0000256" key="1">
    <source>
        <dbReference type="ARBA" id="ARBA00004255"/>
    </source>
</evidence>
<keyword evidence="12" id="KW-0449">Lipoprotein</keyword>
<dbReference type="GO" id="GO:0000139">
    <property type="term" value="C:Golgi membrane"/>
    <property type="evidence" value="ECO:0007669"/>
    <property type="project" value="UniProtKB-SubCell"/>
</dbReference>
<dbReference type="InterPro" id="IPR006689">
    <property type="entry name" value="Small_GTPase_ARF/SAR"/>
</dbReference>
<sequence length="435" mass="48666">MLRKTAWRRLLREPQRPVLKQVVVKDNPVIEKLKGTTEQELRIVLLGLDNAGKTTLLKQLASEDVNTITPTQGFNIKSVTCDGMKLNVWDIGGQRKIRPFWKKYLENTDLLIYVIDSADKKRFEETGLELSELIDEENLKGVPLLIFANKQDLATASPASEIAEGLNLHTYRDREWQIQACSAVSGEGVQPNTKKKTSGMPSAKGKSACLNLGKKISVPQDLMMEELNLLSNRGSIMFHERLKRVERFTLENIAQRHLNHLEETLQGQNATQGEKGSDCFTSEVYINQPGKNSLVTTLKHTVAKKGNPCVLAPGYGGPLKEVPPEKFNVTVIPKSYQSPWEEKPIDSETLLANISTHLPEPPFKLTPANYKCFNRAPTPFGGTAGTVRTLPLPGFEMLQAHTEPHLTWDTMCHRPNFNRTPRGWGTQHGAESPDM</sequence>
<dbReference type="InterPro" id="IPR008438">
    <property type="entry name" value="MYOZ"/>
</dbReference>
<dbReference type="GO" id="GO:0005813">
    <property type="term" value="C:centrosome"/>
    <property type="evidence" value="ECO:0007669"/>
    <property type="project" value="UniProtKB-SubCell"/>
</dbReference>
<gene>
    <name evidence="16" type="ORF">ROHU_011972</name>
</gene>
<evidence type="ECO:0000256" key="4">
    <source>
        <dbReference type="ARBA" id="ARBA00010290"/>
    </source>
</evidence>